<reference evidence="6 7" key="1">
    <citation type="submission" date="2018-11" db="EMBL/GenBank/DDBJ databases">
        <title>Rhodococcus spongicola sp. nov. and Rhodococcus xishaensis sp. nov. from marine sponges.</title>
        <authorList>
            <person name="Li L."/>
            <person name="Lin H.W."/>
        </authorList>
    </citation>
    <scope>NUCLEOTIDE SEQUENCE [LARGE SCALE GENOMIC DNA]</scope>
    <source>
        <strain evidence="6 7">CCTCC AB2014297</strain>
    </source>
</reference>
<evidence type="ECO:0000259" key="5">
    <source>
        <dbReference type="PROSITE" id="PS50977"/>
    </source>
</evidence>
<evidence type="ECO:0000256" key="2">
    <source>
        <dbReference type="ARBA" id="ARBA00023125"/>
    </source>
</evidence>
<dbReference type="PANTHER" id="PTHR30055">
    <property type="entry name" value="HTH-TYPE TRANSCRIPTIONAL REGULATOR RUTR"/>
    <property type="match status" value="1"/>
</dbReference>
<dbReference type="PANTHER" id="PTHR30055:SF234">
    <property type="entry name" value="HTH-TYPE TRANSCRIPTIONAL REGULATOR BETI"/>
    <property type="match status" value="1"/>
</dbReference>
<protein>
    <submittedName>
        <fullName evidence="6">TetR/AcrR family transcriptional regulator</fullName>
    </submittedName>
</protein>
<evidence type="ECO:0000313" key="6">
    <source>
        <dbReference type="EMBL" id="RVW08829.1"/>
    </source>
</evidence>
<gene>
    <name evidence="6" type="ORF">EGT67_15055</name>
</gene>
<dbReference type="InterPro" id="IPR009057">
    <property type="entry name" value="Homeodomain-like_sf"/>
</dbReference>
<dbReference type="InterPro" id="IPR050109">
    <property type="entry name" value="HTH-type_TetR-like_transc_reg"/>
</dbReference>
<dbReference type="Pfam" id="PF00440">
    <property type="entry name" value="TetR_N"/>
    <property type="match status" value="1"/>
</dbReference>
<sequence>MAGRTRTAVIAAATRLFVQRGWSGTSMRDVAAEAGCAIETVYSSVGNKRALLKVALDVAVVGDDDPVPLLDRPQFRAIAEGDLGERAAATGRFAAWIFRRTAHLDRVLAQAASGDAELAELLVKNRTDHRVSVDALAAALARRPVTRAQVDGLTAVLSNEVYLLLTEGSGWTDRQYGSWVADTVVRLLDLDYEE</sequence>
<keyword evidence="1" id="KW-0805">Transcription regulation</keyword>
<dbReference type="InterPro" id="IPR001647">
    <property type="entry name" value="HTH_TetR"/>
</dbReference>
<dbReference type="AlphaFoldDB" id="A0A3S3AI68"/>
<feature type="DNA-binding region" description="H-T-H motif" evidence="4">
    <location>
        <begin position="26"/>
        <end position="45"/>
    </location>
</feature>
<dbReference type="SUPFAM" id="SSF46689">
    <property type="entry name" value="Homeodomain-like"/>
    <property type="match status" value="1"/>
</dbReference>
<accession>A0A3S3AI68</accession>
<organism evidence="6 7">
    <name type="scientific">Prescottella agglutinans</name>
    <dbReference type="NCBI Taxonomy" id="1644129"/>
    <lineage>
        <taxon>Bacteria</taxon>
        <taxon>Bacillati</taxon>
        <taxon>Actinomycetota</taxon>
        <taxon>Actinomycetes</taxon>
        <taxon>Mycobacteriales</taxon>
        <taxon>Nocardiaceae</taxon>
        <taxon>Prescottella</taxon>
    </lineage>
</organism>
<dbReference type="Gene3D" id="1.10.357.10">
    <property type="entry name" value="Tetracycline Repressor, domain 2"/>
    <property type="match status" value="1"/>
</dbReference>
<keyword evidence="2 4" id="KW-0238">DNA-binding</keyword>
<dbReference type="Proteomes" id="UP000286208">
    <property type="component" value="Unassembled WGS sequence"/>
</dbReference>
<proteinExistence type="predicted"/>
<evidence type="ECO:0000256" key="3">
    <source>
        <dbReference type="ARBA" id="ARBA00023163"/>
    </source>
</evidence>
<dbReference type="EMBL" id="RKLP01000007">
    <property type="protein sequence ID" value="RVW08829.1"/>
    <property type="molecule type" value="Genomic_DNA"/>
</dbReference>
<dbReference type="PROSITE" id="PS50977">
    <property type="entry name" value="HTH_TETR_2"/>
    <property type="match status" value="1"/>
</dbReference>
<dbReference type="GO" id="GO:0000976">
    <property type="term" value="F:transcription cis-regulatory region binding"/>
    <property type="evidence" value="ECO:0007669"/>
    <property type="project" value="TreeGrafter"/>
</dbReference>
<keyword evidence="7" id="KW-1185">Reference proteome</keyword>
<evidence type="ECO:0000256" key="4">
    <source>
        <dbReference type="PROSITE-ProRule" id="PRU00335"/>
    </source>
</evidence>
<name>A0A3S3AI68_9NOCA</name>
<keyword evidence="3" id="KW-0804">Transcription</keyword>
<comment type="caution">
    <text evidence="6">The sequence shown here is derived from an EMBL/GenBank/DDBJ whole genome shotgun (WGS) entry which is preliminary data.</text>
</comment>
<dbReference type="PRINTS" id="PR00455">
    <property type="entry name" value="HTHTETR"/>
</dbReference>
<feature type="domain" description="HTH tetR-type" evidence="5">
    <location>
        <begin position="3"/>
        <end position="63"/>
    </location>
</feature>
<evidence type="ECO:0000256" key="1">
    <source>
        <dbReference type="ARBA" id="ARBA00023015"/>
    </source>
</evidence>
<evidence type="ECO:0000313" key="7">
    <source>
        <dbReference type="Proteomes" id="UP000286208"/>
    </source>
</evidence>
<dbReference type="GO" id="GO:0003700">
    <property type="term" value="F:DNA-binding transcription factor activity"/>
    <property type="evidence" value="ECO:0007669"/>
    <property type="project" value="TreeGrafter"/>
</dbReference>